<reference evidence="2" key="1">
    <citation type="submission" date="2008-12" db="EMBL/GenBank/DDBJ databases">
        <title>Annotation of the Yersinia mollaretii ATCC 43969 genome.</title>
        <authorList>
            <person name="Read T.D."/>
            <person name="Akmal A."/>
            <person name="Bishop-Lilly K."/>
            <person name="Chen P.E."/>
            <person name="Cook C."/>
            <person name="Kiley M.P."/>
            <person name="Lentz S."/>
            <person name="Mateczun A."/>
            <person name="Nagarajan N."/>
            <person name="Nolan N."/>
            <person name="Osborne B.I."/>
            <person name="Pop M."/>
            <person name="Sozhamannan S."/>
            <person name="Stewart A.C."/>
            <person name="Sulakvelidze A."/>
            <person name="Thomason B."/>
            <person name="Willner K."/>
            <person name="Zwick M.E."/>
        </authorList>
    </citation>
    <scope>NUCLEOTIDE SEQUENCE [LARGE SCALE GENOMIC DNA]</scope>
    <source>
        <strain evidence="2">ATCC 43969</strain>
    </source>
</reference>
<gene>
    <name evidence="2" type="ORF">ymoll0001_4120</name>
</gene>
<keyword evidence="1" id="KW-1133">Transmembrane helix</keyword>
<dbReference type="EMBL" id="AALD02000005">
    <property type="protein sequence ID" value="EEQ11826.1"/>
    <property type="molecule type" value="Genomic_DNA"/>
</dbReference>
<protein>
    <submittedName>
        <fullName evidence="2">Uncharacterized protein</fullName>
    </submittedName>
</protein>
<evidence type="ECO:0000256" key="1">
    <source>
        <dbReference type="SAM" id="Phobius"/>
    </source>
</evidence>
<keyword evidence="1" id="KW-0472">Membrane</keyword>
<feature type="transmembrane region" description="Helical" evidence="1">
    <location>
        <begin position="15"/>
        <end position="39"/>
    </location>
</feature>
<dbReference type="Proteomes" id="UP000003027">
    <property type="component" value="Unassembled WGS sequence"/>
</dbReference>
<evidence type="ECO:0000313" key="3">
    <source>
        <dbReference type="Proteomes" id="UP000003027"/>
    </source>
</evidence>
<proteinExistence type="predicted"/>
<keyword evidence="1" id="KW-0812">Transmembrane</keyword>
<organism evidence="2 3">
    <name type="scientific">Yersinia mollaretii (strain ATCC 43969 / DSM 18520 / CIP 103324 / CNY 7263 / WAIP 204)</name>
    <dbReference type="NCBI Taxonomy" id="349967"/>
    <lineage>
        <taxon>Bacteria</taxon>
        <taxon>Pseudomonadati</taxon>
        <taxon>Pseudomonadota</taxon>
        <taxon>Gammaproteobacteria</taxon>
        <taxon>Enterobacterales</taxon>
        <taxon>Yersiniaceae</taxon>
        <taxon>Yersinia</taxon>
    </lineage>
</organism>
<sequence>MENEIIVDITTQHAVAAFILLFNKFIMCLDCIFIHLLLLDEGL</sequence>
<comment type="caution">
    <text evidence="2">The sequence shown here is derived from an EMBL/GenBank/DDBJ whole genome shotgun (WGS) entry which is preliminary data.</text>
</comment>
<name>A0ABM9YD12_YERMW</name>
<keyword evidence="3" id="KW-1185">Reference proteome</keyword>
<accession>A0ABM9YD12</accession>
<evidence type="ECO:0000313" key="2">
    <source>
        <dbReference type="EMBL" id="EEQ11826.1"/>
    </source>
</evidence>